<comment type="caution">
    <text evidence="1">The sequence shown here is derived from an EMBL/GenBank/DDBJ whole genome shotgun (WGS) entry which is preliminary data.</text>
</comment>
<name>A0ABW5BGI7_9PROT</name>
<dbReference type="PRINTS" id="PR00081">
    <property type="entry name" value="GDHRDH"/>
</dbReference>
<dbReference type="RefSeq" id="WP_380249604.1">
    <property type="nucleotide sequence ID" value="NZ_JBHUII010000003.1"/>
</dbReference>
<gene>
    <name evidence="1" type="ORF">ACFSKO_06315</name>
</gene>
<proteinExistence type="predicted"/>
<evidence type="ECO:0000313" key="2">
    <source>
        <dbReference type="Proteomes" id="UP001597294"/>
    </source>
</evidence>
<keyword evidence="2" id="KW-1185">Reference proteome</keyword>
<organism evidence="1 2">
    <name type="scientific">Kiloniella antarctica</name>
    <dbReference type="NCBI Taxonomy" id="1550907"/>
    <lineage>
        <taxon>Bacteria</taxon>
        <taxon>Pseudomonadati</taxon>
        <taxon>Pseudomonadota</taxon>
        <taxon>Alphaproteobacteria</taxon>
        <taxon>Rhodospirillales</taxon>
        <taxon>Kiloniellaceae</taxon>
        <taxon>Kiloniella</taxon>
    </lineage>
</organism>
<reference evidence="2" key="1">
    <citation type="journal article" date="2019" name="Int. J. Syst. Evol. Microbiol.">
        <title>The Global Catalogue of Microorganisms (GCM) 10K type strain sequencing project: providing services to taxonomists for standard genome sequencing and annotation.</title>
        <authorList>
            <consortium name="The Broad Institute Genomics Platform"/>
            <consortium name="The Broad Institute Genome Sequencing Center for Infectious Disease"/>
            <person name="Wu L."/>
            <person name="Ma J."/>
        </authorList>
    </citation>
    <scope>NUCLEOTIDE SEQUENCE [LARGE SCALE GENOMIC DNA]</scope>
    <source>
        <strain evidence="2">CGMCC 4.7192</strain>
    </source>
</reference>
<protein>
    <submittedName>
        <fullName evidence="1">SDR family NAD(P)-dependent oxidoreductase</fullName>
    </submittedName>
</protein>
<dbReference type="Proteomes" id="UP001597294">
    <property type="component" value="Unassembled WGS sequence"/>
</dbReference>
<dbReference type="EMBL" id="JBHUII010000003">
    <property type="protein sequence ID" value="MFD2205213.1"/>
    <property type="molecule type" value="Genomic_DNA"/>
</dbReference>
<accession>A0ABW5BGI7</accession>
<dbReference type="Pfam" id="PF00106">
    <property type="entry name" value="adh_short"/>
    <property type="match status" value="1"/>
</dbReference>
<dbReference type="SUPFAM" id="SSF51735">
    <property type="entry name" value="NAD(P)-binding Rossmann-fold domains"/>
    <property type="match status" value="1"/>
</dbReference>
<dbReference type="InterPro" id="IPR036291">
    <property type="entry name" value="NAD(P)-bd_dom_sf"/>
</dbReference>
<dbReference type="Gene3D" id="3.40.50.720">
    <property type="entry name" value="NAD(P)-binding Rossmann-like Domain"/>
    <property type="match status" value="1"/>
</dbReference>
<dbReference type="InterPro" id="IPR002347">
    <property type="entry name" value="SDR_fam"/>
</dbReference>
<sequence>MPQNKPLAIIAGAGPGLGMALAYKLAEENYEVIALSRSQPKEKTENPNIHFKQIDLSNKASVENATRQFVDEYGPPKVIIHNTAQLVIKPFLETQAEEFSATWDAMVHSAVNIFQATLPHMLTAGEGTVIVTGATASLRGGKNFSTFSSAKFALRGLTQSLAREFQPQGIHIAHVILDGIINTNKSRKLHGLDQARMMKAEDIAQAYWHIIQQPKSAWSQELDLRPYQESF</sequence>
<dbReference type="PANTHER" id="PTHR43431">
    <property type="entry name" value="OXIDOREDUCTASE, SHORT CHAIN DEHYDROGENASE/REDUCTASE FAMILY (AFU_ORTHOLOGUE AFUA_5G14000)"/>
    <property type="match status" value="1"/>
</dbReference>
<dbReference type="PANTHER" id="PTHR43431:SF7">
    <property type="entry name" value="OXIDOREDUCTASE, SHORT CHAIN DEHYDROGENASE_REDUCTASE FAMILY (AFU_ORTHOLOGUE AFUA_5G14000)"/>
    <property type="match status" value="1"/>
</dbReference>
<evidence type="ECO:0000313" key="1">
    <source>
        <dbReference type="EMBL" id="MFD2205213.1"/>
    </source>
</evidence>